<dbReference type="RefSeq" id="WP_125129365.1">
    <property type="nucleotide sequence ID" value="NZ_RHJS01000002.1"/>
</dbReference>
<evidence type="ECO:0000259" key="3">
    <source>
        <dbReference type="Pfam" id="PF17853"/>
    </source>
</evidence>
<dbReference type="PANTHER" id="PTHR33744">
    <property type="entry name" value="CARBOHYDRATE DIACID REGULATOR"/>
    <property type="match status" value="1"/>
</dbReference>
<name>A0A426DN44_9FIRM</name>
<dbReference type="Pfam" id="PF13556">
    <property type="entry name" value="HTH_30"/>
    <property type="match status" value="1"/>
</dbReference>
<feature type="domain" description="CdaR GGDEF-like" evidence="3">
    <location>
        <begin position="284"/>
        <end position="395"/>
    </location>
</feature>
<evidence type="ECO:0000313" key="4">
    <source>
        <dbReference type="EMBL" id="RRK34209.1"/>
    </source>
</evidence>
<dbReference type="Gene3D" id="1.10.10.2840">
    <property type="entry name" value="PucR C-terminal helix-turn-helix domain"/>
    <property type="match status" value="1"/>
</dbReference>
<evidence type="ECO:0000313" key="5">
    <source>
        <dbReference type="Proteomes" id="UP000274920"/>
    </source>
</evidence>
<dbReference type="InterPro" id="IPR051448">
    <property type="entry name" value="CdaR-like_regulators"/>
</dbReference>
<evidence type="ECO:0000256" key="1">
    <source>
        <dbReference type="ARBA" id="ARBA00006754"/>
    </source>
</evidence>
<organism evidence="4 5">
    <name type="scientific">Schaedlerella arabinosiphila</name>
    <dbReference type="NCBI Taxonomy" id="2044587"/>
    <lineage>
        <taxon>Bacteria</taxon>
        <taxon>Bacillati</taxon>
        <taxon>Bacillota</taxon>
        <taxon>Clostridia</taxon>
        <taxon>Lachnospirales</taxon>
        <taxon>Lachnospiraceae</taxon>
        <taxon>Schaedlerella</taxon>
    </lineage>
</organism>
<sequence length="516" mass="59004">MNFADFLSRLSEDYPVPDSYIAENTEIFHVQELSGPRPEPKAPVQNVLYFADTDTCDEAAFSGLSENGLNLVWTGGRKPSVCENAFVNWAQIETREPGPILQCIRDILVESCQAQALYISLLQALLSGQNISNVLSDIAEKAESTLVIIDMSGKLLANSVPVRLQNSLWLESVEQGFCPPDFIEHIRDIRRSSGFSNQQGPQIHRCEDEALYYLLSRIIVDNTLFGYVFMIQESPNFAPQYRKFLPLIGRIVADSALRSQDSLTLRSRLQDNTLTDILDGIPAEQAGARIHTSGIHFPDHMCVMVVRPLYYHGKTYLKSTLLPMLTRIFPTSLYVLYHHNAVVVLPQDTALTLTEELSCFQEACGRERLLAGISNPFTNPARLREYYLQATKACSLSQQMDVKGYIHYYKDLAFYDMMERLSREQRLPQFCHPALAVLREYDQQKGTRLYDTLRAYTMCGFNQNIASEQLFLHRNTMNYRRQKIEDLTGLNFENPDTRFLLQYSFLIDHYLEHSLV</sequence>
<accession>A0A426DN44</accession>
<feature type="domain" description="PucR C-terminal helix-turn-helix" evidence="2">
    <location>
        <begin position="449"/>
        <end position="505"/>
    </location>
</feature>
<protein>
    <recommendedName>
        <fullName evidence="6">PucR C-terminal helix-turn-helix domain-containing protein</fullName>
    </recommendedName>
</protein>
<dbReference type="Pfam" id="PF17853">
    <property type="entry name" value="GGDEF_2"/>
    <property type="match status" value="1"/>
</dbReference>
<dbReference type="InterPro" id="IPR041522">
    <property type="entry name" value="CdaR_GGDEF"/>
</dbReference>
<dbReference type="InterPro" id="IPR025736">
    <property type="entry name" value="PucR_C-HTH_dom"/>
</dbReference>
<comment type="similarity">
    <text evidence="1">Belongs to the CdaR family.</text>
</comment>
<evidence type="ECO:0000259" key="2">
    <source>
        <dbReference type="Pfam" id="PF13556"/>
    </source>
</evidence>
<dbReference type="AlphaFoldDB" id="A0A426DN44"/>
<dbReference type="PANTHER" id="PTHR33744:SF15">
    <property type="entry name" value="CARBOHYDRATE DIACID REGULATOR"/>
    <property type="match status" value="1"/>
</dbReference>
<dbReference type="InterPro" id="IPR042070">
    <property type="entry name" value="PucR_C-HTH_sf"/>
</dbReference>
<gene>
    <name evidence="4" type="ORF">EBB54_24895</name>
</gene>
<keyword evidence="5" id="KW-1185">Reference proteome</keyword>
<proteinExistence type="inferred from homology"/>
<evidence type="ECO:0008006" key="6">
    <source>
        <dbReference type="Google" id="ProtNLM"/>
    </source>
</evidence>
<dbReference type="Proteomes" id="UP000274920">
    <property type="component" value="Unassembled WGS sequence"/>
</dbReference>
<comment type="caution">
    <text evidence="4">The sequence shown here is derived from an EMBL/GenBank/DDBJ whole genome shotgun (WGS) entry which is preliminary data.</text>
</comment>
<dbReference type="EMBL" id="RHJS01000002">
    <property type="protein sequence ID" value="RRK34209.1"/>
    <property type="molecule type" value="Genomic_DNA"/>
</dbReference>
<reference evidence="4" key="1">
    <citation type="submission" date="2018-10" db="EMBL/GenBank/DDBJ databases">
        <title>Schaedlerella arabinophila gen. nov. sp. nov., isolated from the mouse intestinal tract and comparative analysis with the genome of the closely related altered Schaedler flora strain ASF502.</title>
        <authorList>
            <person name="Miyake S."/>
            <person name="Soh M."/>
            <person name="Seedorf H."/>
        </authorList>
    </citation>
    <scope>NUCLEOTIDE SEQUENCE [LARGE SCALE GENOMIC DNA]</scope>
    <source>
        <strain evidence="4">DSM 106076</strain>
    </source>
</reference>